<protein>
    <submittedName>
        <fullName evidence="5">Amino acid adenylation domain-containing protein</fullName>
    </submittedName>
</protein>
<evidence type="ECO:0000313" key="5">
    <source>
        <dbReference type="EMBL" id="QUH29846.1"/>
    </source>
</evidence>
<dbReference type="InterPro" id="IPR020459">
    <property type="entry name" value="AMP-binding"/>
</dbReference>
<feature type="domain" description="Carrier" evidence="4">
    <location>
        <begin position="959"/>
        <end position="1033"/>
    </location>
</feature>
<dbReference type="SUPFAM" id="SSF47336">
    <property type="entry name" value="ACP-like"/>
    <property type="match status" value="1"/>
</dbReference>
<sequence length="1491" mass="171801">MKEGSLYELTLPQKRIWLTQMLHPDSVMFNIGGYVLIKGSVDVHRLKKAIISFMDNNVIFHIRITGDGDKYYQYYNRMKNYSENEISYVDLSKSCSTQEDLDVWVQKQGEIPFVLEDNLLYKFIVFKLNDNAYGYFIKLHHVIADGWTFQLLTDCIGREYENPTSENVKNQDICSNYERYINDEKRYLTSAQYHKNKSFWMEKMSNLSLSSDKSSSETTARRKTFTLDNSIREELYGYCKCNKISMNAVLLTTYLIYLRKSTQKKDIIIGVPFWGRNSKKDFKSLGMYVSSVPFRFIIDDDETIKEMAVRVRNELMACFFNHRYPYNIMVKDLGLTGAQGEKIYDNCFNYYNLKLLEKIDGLEVSSREFFNGEQNYSLQVIIRDWNESSSLGIDIDYKVTDFKDGDIESMGKQLISVIKKVINDNELSIQQVSLLTDDEYEKQVNQFNNTETYSIDKTVIDLFEKQVKIAGDKGALEDGDKCLTYEQLDEKINQLAGRLREKGIGRNSKVGIVTEHSLETIIAIMGILKLGGIFIPIDSNYPESRIKYIIEDTAMDLILTNLDDFELQESSADVMYLDYESMFWSKDYSNIDSMCSIDDIAYILYTSGTTGKPKGVMVEHRGLANYIIWADKMYVDGAEGSFPLFTSLSFDLTMTSVFTPLISGNKIVIYRDDEDEYVLHRIMNENKVQVIKLTPTHMSLLTDKIYKNSSIKRMIVGGEQLTTNLAKRITLNLGRDVEIYNEYGPSEATVGCMIYKYDMNSDKGHVVPIGSPAANTRIYILDNDLNPVPINSIGELYISGKGLAAGYINRSELTAQKFVDNPLENGEKMYATGDHARFIREDCIEYVGRKDMQIKIHGHRIELDEIKNVLLENDAVKEAIVISRKDNNGMEGLCCYYVKRSFVTVEDLRQNLAVKLPNYMIPNWFIEIDEIPLTTNGKINVNSLLQVQVTNERATDGIESHSESVDILLDVMRNILKREELSPIDNFYEIGGDSVQAIRISSKMLEEGYRLKASDILSGSTINDVARNMKAIGSRELSQVDGEVQFTPILSQFFNMNHKDNNYYNQSIVLKMNKKISHQQVEKAFSYLVKFHDSLRLNYDKNSGKLIYNDAHDNHVFQVIQYDLSEYTEEQQKEMIIDKGIELKSGFEIEKDLLIRACCFHISEQDNILLVTAHHIVIDGISWSILLEDFEKLLKQIRDGNRMELSYKSASFKDWSTYLIGKRTDNELIDDYIENTEKYENQIKLYDCNITYKNSIKRELILPKDRTSQLLNLVNENNMISELDMVMTAVTMALNKIISSDCLIADMEWHGRNESDEIDVSRTIGWFTAISPIVIENLTENIESTMKKIKDGIKKAKEYSKNNTFVSWYCQNRINKKSVLKMNYLGNYSSVLDKELFGYADYETGVDISEDNYMENPIEVNAIIVDSKLKISLCCSLNILSEMQINEFCNHITTCLDELIQVVKDNKDINFLLSDFDTVELTEEDMENLFY</sequence>
<dbReference type="Gene3D" id="3.30.559.10">
    <property type="entry name" value="Chloramphenicol acetyltransferase-like domain"/>
    <property type="match status" value="2"/>
</dbReference>
<evidence type="ECO:0000256" key="3">
    <source>
        <dbReference type="ARBA" id="ARBA00022553"/>
    </source>
</evidence>
<dbReference type="KEGG" id="vgu:HYG85_13370"/>
<accession>A0A8J8SCW7</accession>
<dbReference type="PANTHER" id="PTHR45398">
    <property type="match status" value="1"/>
</dbReference>
<dbReference type="PROSITE" id="PS50075">
    <property type="entry name" value="CARRIER"/>
    <property type="match status" value="1"/>
</dbReference>
<dbReference type="GO" id="GO:0008610">
    <property type="term" value="P:lipid biosynthetic process"/>
    <property type="evidence" value="ECO:0007669"/>
    <property type="project" value="UniProtKB-ARBA"/>
</dbReference>
<keyword evidence="3" id="KW-0597">Phosphoprotein</keyword>
<dbReference type="InterPro" id="IPR009081">
    <property type="entry name" value="PP-bd_ACP"/>
</dbReference>
<dbReference type="Pfam" id="PF13193">
    <property type="entry name" value="AMP-binding_C"/>
    <property type="match status" value="1"/>
</dbReference>
<gene>
    <name evidence="5" type="ORF">HYG85_13370</name>
</gene>
<organism evidence="5 6">
    <name type="scientific">Vallitalea guaymasensis</name>
    <dbReference type="NCBI Taxonomy" id="1185412"/>
    <lineage>
        <taxon>Bacteria</taxon>
        <taxon>Bacillati</taxon>
        <taxon>Bacillota</taxon>
        <taxon>Clostridia</taxon>
        <taxon>Lachnospirales</taxon>
        <taxon>Vallitaleaceae</taxon>
        <taxon>Vallitalea</taxon>
    </lineage>
</organism>
<dbReference type="Pfam" id="PF00668">
    <property type="entry name" value="Condensation"/>
    <property type="match status" value="2"/>
</dbReference>
<name>A0A8J8SCW7_9FIRM</name>
<dbReference type="EMBL" id="CP058561">
    <property type="protein sequence ID" value="QUH29846.1"/>
    <property type="molecule type" value="Genomic_DNA"/>
</dbReference>
<keyword evidence="6" id="KW-1185">Reference proteome</keyword>
<dbReference type="Gene3D" id="3.40.50.980">
    <property type="match status" value="2"/>
</dbReference>
<dbReference type="InterPro" id="IPR010071">
    <property type="entry name" value="AA_adenyl_dom"/>
</dbReference>
<dbReference type="GO" id="GO:0003824">
    <property type="term" value="F:catalytic activity"/>
    <property type="evidence" value="ECO:0007669"/>
    <property type="project" value="InterPro"/>
</dbReference>
<keyword evidence="2" id="KW-0596">Phosphopantetheine</keyword>
<dbReference type="PANTHER" id="PTHR45398:SF1">
    <property type="entry name" value="ENZYME, PUTATIVE (JCVI)-RELATED"/>
    <property type="match status" value="1"/>
</dbReference>
<dbReference type="InterPro" id="IPR006162">
    <property type="entry name" value="Ppantetheine_attach_site"/>
</dbReference>
<dbReference type="InterPro" id="IPR025110">
    <property type="entry name" value="AMP-bd_C"/>
</dbReference>
<dbReference type="InterPro" id="IPR045851">
    <property type="entry name" value="AMP-bd_C_sf"/>
</dbReference>
<comment type="cofactor">
    <cofactor evidence="1">
        <name>pantetheine 4'-phosphate</name>
        <dbReference type="ChEBI" id="CHEBI:47942"/>
    </cofactor>
</comment>
<evidence type="ECO:0000313" key="6">
    <source>
        <dbReference type="Proteomes" id="UP000677305"/>
    </source>
</evidence>
<dbReference type="InterPro" id="IPR036736">
    <property type="entry name" value="ACP-like_sf"/>
</dbReference>
<dbReference type="Proteomes" id="UP000677305">
    <property type="component" value="Chromosome"/>
</dbReference>
<dbReference type="PROSITE" id="PS00012">
    <property type="entry name" value="PHOSPHOPANTETHEINE"/>
    <property type="match status" value="1"/>
</dbReference>
<dbReference type="InterPro" id="IPR000873">
    <property type="entry name" value="AMP-dep_synth/lig_dom"/>
</dbReference>
<dbReference type="FunFam" id="3.40.50.980:FF:000001">
    <property type="entry name" value="Non-ribosomal peptide synthetase"/>
    <property type="match status" value="1"/>
</dbReference>
<evidence type="ECO:0000256" key="2">
    <source>
        <dbReference type="ARBA" id="ARBA00022450"/>
    </source>
</evidence>
<reference evidence="5 6" key="1">
    <citation type="submission" date="2020-07" db="EMBL/GenBank/DDBJ databases">
        <title>Vallitalea guaymasensis genome.</title>
        <authorList>
            <person name="Postec A."/>
        </authorList>
    </citation>
    <scope>NUCLEOTIDE SEQUENCE [LARGE SCALE GENOMIC DNA]</scope>
    <source>
        <strain evidence="5 6">Ra1766G1</strain>
    </source>
</reference>
<dbReference type="Gene3D" id="2.30.38.10">
    <property type="entry name" value="Luciferase, Domain 3"/>
    <property type="match status" value="1"/>
</dbReference>
<dbReference type="SUPFAM" id="SSF52777">
    <property type="entry name" value="CoA-dependent acyltransferases"/>
    <property type="match status" value="4"/>
</dbReference>
<dbReference type="Gene3D" id="1.10.1200.10">
    <property type="entry name" value="ACP-like"/>
    <property type="match status" value="1"/>
</dbReference>
<dbReference type="SUPFAM" id="SSF56801">
    <property type="entry name" value="Acetyl-CoA synthetase-like"/>
    <property type="match status" value="1"/>
</dbReference>
<proteinExistence type="predicted"/>
<dbReference type="Pfam" id="PF00501">
    <property type="entry name" value="AMP-binding"/>
    <property type="match status" value="1"/>
</dbReference>
<evidence type="ECO:0000259" key="4">
    <source>
        <dbReference type="PROSITE" id="PS50075"/>
    </source>
</evidence>
<dbReference type="Gene3D" id="3.30.559.30">
    <property type="entry name" value="Nonribosomal peptide synthetase, condensation domain"/>
    <property type="match status" value="2"/>
</dbReference>
<dbReference type="InterPro" id="IPR001242">
    <property type="entry name" value="Condensation_dom"/>
</dbReference>
<dbReference type="Pfam" id="PF00550">
    <property type="entry name" value="PP-binding"/>
    <property type="match status" value="1"/>
</dbReference>
<dbReference type="InterPro" id="IPR020845">
    <property type="entry name" value="AMP-binding_CS"/>
</dbReference>
<dbReference type="InterPro" id="IPR023213">
    <property type="entry name" value="CAT-like_dom_sf"/>
</dbReference>
<evidence type="ECO:0000256" key="1">
    <source>
        <dbReference type="ARBA" id="ARBA00001957"/>
    </source>
</evidence>
<dbReference type="PRINTS" id="PR00154">
    <property type="entry name" value="AMPBINDING"/>
</dbReference>
<dbReference type="NCBIfam" id="TIGR01733">
    <property type="entry name" value="AA-adenyl-dom"/>
    <property type="match status" value="1"/>
</dbReference>
<dbReference type="RefSeq" id="WP_212690100.1">
    <property type="nucleotide sequence ID" value="NZ_CP058561.1"/>
</dbReference>
<dbReference type="PROSITE" id="PS00455">
    <property type="entry name" value="AMP_BINDING"/>
    <property type="match status" value="1"/>
</dbReference>
<dbReference type="Gene3D" id="3.30.300.30">
    <property type="match status" value="1"/>
</dbReference>